<dbReference type="SMART" id="SM00560">
    <property type="entry name" value="LamGL"/>
    <property type="match status" value="1"/>
</dbReference>
<gene>
    <name evidence="5" type="ORF">CFP71_24425</name>
</gene>
<dbReference type="Proteomes" id="UP000215223">
    <property type="component" value="Unassembled WGS sequence"/>
</dbReference>
<dbReference type="EMBL" id="NMQT01000091">
    <property type="protein sequence ID" value="OXM51744.1"/>
    <property type="molecule type" value="Genomic_DNA"/>
</dbReference>
<accession>A0A229RZG3</accession>
<evidence type="ECO:0000259" key="4">
    <source>
        <dbReference type="SMART" id="SM00560"/>
    </source>
</evidence>
<evidence type="ECO:0000313" key="6">
    <source>
        <dbReference type="Proteomes" id="UP000215223"/>
    </source>
</evidence>
<reference evidence="5 6" key="1">
    <citation type="submission" date="2017-07" db="EMBL/GenBank/DDBJ databases">
        <title>Amycolatopsis thailandensis Genome sequencing and assembly.</title>
        <authorList>
            <person name="Kaur N."/>
            <person name="Mayilraj S."/>
        </authorList>
    </citation>
    <scope>NUCLEOTIDE SEQUENCE [LARGE SCALE GENOMIC DNA]</scope>
    <source>
        <strain evidence="5 6">JCM 16380</strain>
    </source>
</reference>
<dbReference type="Gene3D" id="2.60.120.200">
    <property type="match status" value="3"/>
</dbReference>
<keyword evidence="1" id="KW-0732">Signal</keyword>
<evidence type="ECO:0000256" key="2">
    <source>
        <dbReference type="ARBA" id="ARBA00023157"/>
    </source>
</evidence>
<evidence type="ECO:0000256" key="1">
    <source>
        <dbReference type="ARBA" id="ARBA00022729"/>
    </source>
</evidence>
<proteinExistence type="predicted"/>
<organism evidence="5 6">
    <name type="scientific">Amycolatopsis thailandensis</name>
    <dbReference type="NCBI Taxonomy" id="589330"/>
    <lineage>
        <taxon>Bacteria</taxon>
        <taxon>Bacillati</taxon>
        <taxon>Actinomycetota</taxon>
        <taxon>Actinomycetes</taxon>
        <taxon>Pseudonocardiales</taxon>
        <taxon>Pseudonocardiaceae</taxon>
        <taxon>Amycolatopsis</taxon>
    </lineage>
</organism>
<evidence type="ECO:0000256" key="3">
    <source>
        <dbReference type="SAM" id="MobiDB-lite"/>
    </source>
</evidence>
<feature type="compositionally biased region" description="Polar residues" evidence="3">
    <location>
        <begin position="2193"/>
        <end position="2203"/>
    </location>
</feature>
<keyword evidence="2" id="KW-1015">Disulfide bond</keyword>
<name>A0A229RZG3_9PSEU</name>
<comment type="caution">
    <text evidence="5">The sequence shown here is derived from an EMBL/GenBank/DDBJ whole genome shotgun (WGS) entry which is preliminary data.</text>
</comment>
<feature type="domain" description="LamG-like jellyroll fold" evidence="4">
    <location>
        <begin position="907"/>
        <end position="1055"/>
    </location>
</feature>
<dbReference type="Pfam" id="PF13385">
    <property type="entry name" value="Laminin_G_3"/>
    <property type="match status" value="2"/>
</dbReference>
<dbReference type="InterPro" id="IPR006558">
    <property type="entry name" value="LamG-like"/>
</dbReference>
<evidence type="ECO:0000313" key="5">
    <source>
        <dbReference type="EMBL" id="OXM51744.1"/>
    </source>
</evidence>
<protein>
    <recommendedName>
        <fullName evidence="4">LamG-like jellyroll fold domain-containing protein</fullName>
    </recommendedName>
</protein>
<dbReference type="SUPFAM" id="SSF49899">
    <property type="entry name" value="Concanavalin A-like lectins/glucanases"/>
    <property type="match status" value="3"/>
</dbReference>
<sequence>MVMTPSKQIWPSPDCNGIPLVDPVGLSIAGTLVVLARRPATAVDTLYYNVRVSGADPGTPGEWAGWNELSLDENDRPSAEDRPLLRIAGMDLITVGSAAAVPRPANAPFRAVTDGRYISCFRQSATGSLYVDRFALVQDPQGRTSGSRDGENQAGWQLRRVWEVRYRRSGRRDAPAGPGDELGFRTMNDEPFQEPTIELPSLSGITRGGFDVALTPTSEADVSRWHIVAVTGDVLTFVSYPQDSTGGIELDPALAREFTITPTLWNSGKSTTLTPTAGVSATLYAEQERTGAAPDLPSSLRRAVRVSVTVPVANAGAGLPGALAVYDFGVLPDGTVPAFPAGIGCVLIDGTLDHGGFTPAAGDHPVPAKAVRSAGSGTVSAVLLGTPRPDAAPAVLDSADGLVHCYFPERTGTPGKDAFAVAHYDPAVTRTQVALPWKTDDDRTGTFTVIARRSGSTFDEVEMTVAACARGGITASDLCDVTIDYGAAAGLPRENWGGLPRDVGAMVSILNGSFSDDPTDKAVLSGARPFYDFLGHRPSARLPLTSAGRLELVSHRPDLPLSRVEITASAKGTVDLTLSYTAAAGFTATQTWQAVPTGTANASLILGGDADPATYSYQRPPADTPVYALSTTGGSILLVGKTTENLSLTISPAEGDPAHCTVSLVIGARPAVELDNVPREQAGFVARLRSWSEAQAVFGHISPDPRPGPVADQTFTSPLNLRGGSVLFDVLEPVTVGTLAIGQVSAADWRKRSITPTPPDDTTGRAMLALTAVLPESPLFGREPRAVDGTSTRTVTGDNGKWLAAHQPKALELNGSQAMSVALSNTQLAPRRTWTMESWIRPEGGDPATIITYDHGPAKGVGELSPSYYLGVAGLPTVRFGAFKHKNKNKNSYLAVPSNPVFTPGPAGFTWEAWVKPDTKPCPEANRLGSIVQVCDAKSGKTPLVNFGLDSGRHLSLGYQQQSHDSKPGYLTAGTPLPAGVWTHVAATGSWRNGIWTLRIYVNAVLADTVRNVRLRPPSKSASPSLAIGARIGPHVSMFGRLSDVRLWSLPRTAEDLRYTMATALTGTEPGLAGAWSLAEGRTTDKSVFANHATATGPALDAQLKLSKDQAVSSSDDNPFIGIVAGVGGTAPVHAFARMRPHEWNHVAVTYRASGALNLNLAGPVPDRPVYGICPEPGGLTFDREFAIDGWVQTSGSTGLRRTVLSHWGKSGKDQSFRLALTADDYPFCTVGLLNPATGKRTQLTVQGRASVLSGTPMHLAVTLNSAQAVVSGKQVLRCTLTIYANGFECGTAQTTLSGTSTVTSVDSTAPLTVGIGTPPANTGRVAPEAQAPFVGALTGLRFWSTGLSAAQVRSAMRRNQAADTDEGVVSAWWFTEDSGDVAADTVNDNDFRLTDTDLWGVMQNIAHYRCYHDGRPVGSVMPAPADEITGYGGYDQCTVGAYASAAGKFQDGIDGSLAEVRLWDSARTPSQITSTLYRKLKGDEADLVGYWSLDGTSADLTGRGANGRLVGSPRYVGSTAPVADEGPQVTNVYQGPRTRFQRPLSGKAAVVEYPEMETHGDGTPYAVMRRAYFYKDTALRLSTAYGMGETDLVYLGQVQTRPTVIGYMEGAPPVPSENLSRPLYDSPFGYNSYQDASTVTLRSEESTSVEFTSSDYRTRLKMEIDGKAGVAAKWADSATVFAWTHLLTGGTGKIGVRHKSNLEIAHQRDETYLSAWTRTTTDTLGLRGMWEPARADRSEYLNPAVGRRYQPLNLGYALVESMTADLYAMRLRSTGAMIGKMILPSLGIPPDRNILTFQIDPRYAKNGTLDGKVGLVNDPDYPQADVTRGSYFKPAEAYHLAAKIAASDKAMRSRYNQFNAEKRGEAGETDLDRVGDKQFYDFGQNIPTRGIANRYVWTASGGLHTETEQFSAVHERVYTGFGDYTHLTGLTGEITFTAQVGLFGSIDALFGGHLKVQVGKSENQSRGLSLVVTCPGDPMLQGYRPGDGYTPGYCPGKVEAYRFMSFYLPPSTDNSDTFHNQVIDKEWLTSSSDPDAVALRNVRFTGQGAWRLLHRVTYVSRVPPHFDTNPDQTVAPEPVRLIDLADNPLLIELVQDEVTAKNPSPADIGTGVANVLAPLDGHTASKLGDLVPWWAAFLAATRQPKPDPAKVALMNRILTDTIAYFQAGYASTLLPRQGSDPGGQLVPAPRASETTGSPNGWHSASEVAELRSAE</sequence>
<feature type="region of interest" description="Disordered" evidence="3">
    <location>
        <begin position="2176"/>
        <end position="2215"/>
    </location>
</feature>
<dbReference type="InterPro" id="IPR013320">
    <property type="entry name" value="ConA-like_dom_sf"/>
</dbReference>
<dbReference type="OrthoDB" id="463714at2"/>
<keyword evidence="6" id="KW-1185">Reference proteome</keyword>